<feature type="region of interest" description="Disordered" evidence="1">
    <location>
        <begin position="41"/>
        <end position="103"/>
    </location>
</feature>
<feature type="compositionally biased region" description="Low complexity" evidence="1">
    <location>
        <begin position="41"/>
        <end position="71"/>
    </location>
</feature>
<dbReference type="OrthoDB" id="10268011at2759"/>
<feature type="compositionally biased region" description="Basic residues" evidence="1">
    <location>
        <begin position="72"/>
        <end position="81"/>
    </location>
</feature>
<feature type="compositionally biased region" description="Basic residues" evidence="1">
    <location>
        <begin position="155"/>
        <end position="166"/>
    </location>
</feature>
<feature type="compositionally biased region" description="Low complexity" evidence="1">
    <location>
        <begin position="176"/>
        <end position="187"/>
    </location>
</feature>
<dbReference type="Proteomes" id="UP000694429">
    <property type="component" value="Chromosome 31"/>
</dbReference>
<feature type="region of interest" description="Disordered" evidence="1">
    <location>
        <begin position="145"/>
        <end position="212"/>
    </location>
</feature>
<organism evidence="2 3">
    <name type="scientific">Canis lupus familiaris</name>
    <name type="common">Dog</name>
    <name type="synonym">Canis familiaris</name>
    <dbReference type="NCBI Taxonomy" id="9615"/>
    <lineage>
        <taxon>Eukaryota</taxon>
        <taxon>Metazoa</taxon>
        <taxon>Chordata</taxon>
        <taxon>Craniata</taxon>
        <taxon>Vertebrata</taxon>
        <taxon>Euteleostomi</taxon>
        <taxon>Mammalia</taxon>
        <taxon>Eutheria</taxon>
        <taxon>Laurasiatheria</taxon>
        <taxon>Carnivora</taxon>
        <taxon>Caniformia</taxon>
        <taxon>Canidae</taxon>
        <taxon>Canis</taxon>
    </lineage>
</organism>
<reference evidence="2" key="1">
    <citation type="submission" date="2019-03" db="EMBL/GenBank/DDBJ databases">
        <authorList>
            <person name="Warren W.C."/>
            <person name="Johnson G.S."/>
        </authorList>
    </citation>
    <scope>NUCLEOTIDE SEQUENCE [LARGE SCALE GENOMIC DNA]</scope>
    <source>
        <strain evidence="2">Basenji</strain>
    </source>
</reference>
<proteinExistence type="predicted"/>
<sequence length="262" mass="27372">MTKFRNTGGTWWACRGPCSASSWSPSTSRASSWAACTTGTTSPGPCTSGSQTSKTCPPSTPSTSLCSAASATRKRGSRGRHPTSASTGRWATRPLRSSMPQQGRTSWAVRPACVSTPCTVAGCVCTARFPPTYCAPRSLNPTCTTNPNWWPRSTRPPRRVCSKRSSRQGWAPGWRSPPSRISSLSPPDRGRGAEAARSSAVSAAPRLSRGGRGDAGCWASSAVSAASPLTWGQGVHFGGVRGGLGSSIPTCIPPQQHHTPSN</sequence>
<dbReference type="AlphaFoldDB" id="A0A8C0RT97"/>
<feature type="compositionally biased region" description="Low complexity" evidence="1">
    <location>
        <begin position="195"/>
        <end position="208"/>
    </location>
</feature>
<evidence type="ECO:0000313" key="3">
    <source>
        <dbReference type="Proteomes" id="UP000694429"/>
    </source>
</evidence>
<accession>A0A8C0RT97</accession>
<reference evidence="2" key="2">
    <citation type="submission" date="2025-08" db="UniProtKB">
        <authorList>
            <consortium name="Ensembl"/>
        </authorList>
    </citation>
    <scope>IDENTIFICATION</scope>
</reference>
<name>A0A8C0RT97_CANLF</name>
<evidence type="ECO:0000313" key="2">
    <source>
        <dbReference type="Ensembl" id="ENSCAFP00030040316.1"/>
    </source>
</evidence>
<evidence type="ECO:0000256" key="1">
    <source>
        <dbReference type="SAM" id="MobiDB-lite"/>
    </source>
</evidence>
<dbReference type="Ensembl" id="ENSCAFT00030046147.1">
    <property type="protein sequence ID" value="ENSCAFP00030040316.1"/>
    <property type="gene ID" value="ENSCAFG00030024984.1"/>
</dbReference>
<protein>
    <submittedName>
        <fullName evidence="2">Uncharacterized protein</fullName>
    </submittedName>
</protein>